<accession>A0A8H7F8E3</accession>
<organism evidence="1 2">
    <name type="scientific">Agaricus bisporus var. burnettii</name>
    <dbReference type="NCBI Taxonomy" id="192524"/>
    <lineage>
        <taxon>Eukaryota</taxon>
        <taxon>Fungi</taxon>
        <taxon>Dikarya</taxon>
        <taxon>Basidiomycota</taxon>
        <taxon>Agaricomycotina</taxon>
        <taxon>Agaricomycetes</taxon>
        <taxon>Agaricomycetidae</taxon>
        <taxon>Agaricales</taxon>
        <taxon>Agaricineae</taxon>
        <taxon>Agaricaceae</taxon>
        <taxon>Agaricus</taxon>
    </lineage>
</organism>
<dbReference type="AlphaFoldDB" id="A0A8H7F8E3"/>
<proteinExistence type="predicted"/>
<dbReference type="EMBL" id="JABXXO010000003">
    <property type="protein sequence ID" value="KAF7782711.1"/>
    <property type="molecule type" value="Genomic_DNA"/>
</dbReference>
<sequence length="184" mass="21784">MPPKRTVRQFKEDVRTATHPYKLRSCGNKSRLDTISQDRPAEKIKHHKALREQAVQIIDKKELGKFPVEQLRRLAAIKKIHGRRKQSIMRSFRRVYGESVPLYPSEGRVEMREYSREEYQIGLKKVIRVDTCHEVILKMEEIEDMSVLSDPPELRRSCRLRQKAQLVRNTTVLKPPRKTCRRRG</sequence>
<reference evidence="1 2" key="1">
    <citation type="journal article" name="Sci. Rep.">
        <title>Telomere-to-telomere assembled and centromere annotated genomes of the two main subspecies of the button mushroom Agaricus bisporus reveal especially polymorphic chromosome ends.</title>
        <authorList>
            <person name="Sonnenberg A.S.M."/>
            <person name="Sedaghat-Telgerd N."/>
            <person name="Lavrijssen B."/>
            <person name="Ohm R.A."/>
            <person name="Hendrickx P.M."/>
            <person name="Scholtmeijer K."/>
            <person name="Baars J.J.P."/>
            <person name="van Peer A."/>
        </authorList>
    </citation>
    <scope>NUCLEOTIDE SEQUENCE [LARGE SCALE GENOMIC DNA]</scope>
    <source>
        <strain evidence="1 2">H119_p4</strain>
    </source>
</reference>
<protein>
    <submittedName>
        <fullName evidence="1">Uncharacterized protein</fullName>
    </submittedName>
</protein>
<comment type="caution">
    <text evidence="1">The sequence shown here is derived from an EMBL/GenBank/DDBJ whole genome shotgun (WGS) entry which is preliminary data.</text>
</comment>
<evidence type="ECO:0000313" key="1">
    <source>
        <dbReference type="EMBL" id="KAF7782711.1"/>
    </source>
</evidence>
<gene>
    <name evidence="1" type="ORF">Agabi119p4_2087</name>
</gene>
<dbReference type="Proteomes" id="UP000629468">
    <property type="component" value="Unassembled WGS sequence"/>
</dbReference>
<evidence type="ECO:0000313" key="2">
    <source>
        <dbReference type="Proteomes" id="UP000629468"/>
    </source>
</evidence>
<name>A0A8H7F8E3_AGABI</name>